<keyword evidence="5" id="KW-1185">Reference proteome</keyword>
<keyword evidence="2 4" id="KW-1133">Transmembrane helix</keyword>
<sequence length="153" mass="17307">MQYIRIVFDSQMSDTRPDDNRITNVMAFHTGLSETILFKGWVTSDWTGIIGSMVGIALMAAIYEGLKNYREHLYANSVCLRKAKIPASSALCSSVHILQTLLHMIQLVISYFLMLIFMTYNVWLCIALIAGTGCGYFLFGWSKSNNEMNECCH</sequence>
<proteinExistence type="inferred from homology"/>
<keyword evidence="4" id="KW-0406">Ion transport</keyword>
<evidence type="ECO:0000313" key="5">
    <source>
        <dbReference type="Proteomes" id="UP000694920"/>
    </source>
</evidence>
<name>A0AAJ7BGD9_CEPCN</name>
<reference evidence="6 7" key="1">
    <citation type="submission" date="2025-04" db="UniProtKB">
        <authorList>
            <consortium name="RefSeq"/>
        </authorList>
    </citation>
    <scope>IDENTIFICATION</scope>
</reference>
<dbReference type="InterPro" id="IPR007274">
    <property type="entry name" value="Cop_transporter"/>
</dbReference>
<keyword evidence="4" id="KW-0813">Transport</keyword>
<keyword evidence="1 4" id="KW-0812">Transmembrane</keyword>
<dbReference type="AlphaFoldDB" id="A0AAJ7BGD9"/>
<comment type="subcellular location">
    <subcellularLocation>
        <location evidence="4">Membrane</location>
        <topology evidence="4">Multi-pass membrane protein</topology>
    </subcellularLocation>
</comment>
<evidence type="ECO:0000313" key="6">
    <source>
        <dbReference type="RefSeq" id="XP_015585325.1"/>
    </source>
</evidence>
<dbReference type="GeneID" id="107263046"/>
<feature type="transmembrane region" description="Helical" evidence="4">
    <location>
        <begin position="46"/>
        <end position="66"/>
    </location>
</feature>
<keyword evidence="3 4" id="KW-0472">Membrane</keyword>
<dbReference type="RefSeq" id="XP_015585325.1">
    <property type="nucleotide sequence ID" value="XM_015729839.2"/>
</dbReference>
<gene>
    <name evidence="6 7" type="primary">LOC107263046</name>
</gene>
<dbReference type="Proteomes" id="UP000694920">
    <property type="component" value="Unplaced"/>
</dbReference>
<dbReference type="PANTHER" id="PTHR12483:SF115">
    <property type="entry name" value="COPPER TRANSPORT PROTEIN"/>
    <property type="match status" value="1"/>
</dbReference>
<evidence type="ECO:0000313" key="7">
    <source>
        <dbReference type="RefSeq" id="XP_015585326.1"/>
    </source>
</evidence>
<organism evidence="5 7">
    <name type="scientific">Cephus cinctus</name>
    <name type="common">Wheat stem sawfly</name>
    <dbReference type="NCBI Taxonomy" id="211228"/>
    <lineage>
        <taxon>Eukaryota</taxon>
        <taxon>Metazoa</taxon>
        <taxon>Ecdysozoa</taxon>
        <taxon>Arthropoda</taxon>
        <taxon>Hexapoda</taxon>
        <taxon>Insecta</taxon>
        <taxon>Pterygota</taxon>
        <taxon>Neoptera</taxon>
        <taxon>Endopterygota</taxon>
        <taxon>Hymenoptera</taxon>
        <taxon>Cephoidea</taxon>
        <taxon>Cephidae</taxon>
        <taxon>Cephus</taxon>
    </lineage>
</organism>
<evidence type="ECO:0000256" key="3">
    <source>
        <dbReference type="ARBA" id="ARBA00023136"/>
    </source>
</evidence>
<evidence type="ECO:0000256" key="1">
    <source>
        <dbReference type="ARBA" id="ARBA00022692"/>
    </source>
</evidence>
<evidence type="ECO:0000256" key="2">
    <source>
        <dbReference type="ARBA" id="ARBA00022989"/>
    </source>
</evidence>
<keyword evidence="4" id="KW-0187">Copper transport</keyword>
<feature type="transmembrane region" description="Helical" evidence="4">
    <location>
        <begin position="120"/>
        <end position="139"/>
    </location>
</feature>
<evidence type="ECO:0000256" key="4">
    <source>
        <dbReference type="RuleBase" id="RU367022"/>
    </source>
</evidence>
<dbReference type="RefSeq" id="XP_015585326.1">
    <property type="nucleotide sequence ID" value="XM_015729840.2"/>
</dbReference>
<dbReference type="GO" id="GO:0016020">
    <property type="term" value="C:membrane"/>
    <property type="evidence" value="ECO:0007669"/>
    <property type="project" value="UniProtKB-SubCell"/>
</dbReference>
<protein>
    <recommendedName>
        <fullName evidence="4">Copper transport protein</fullName>
    </recommendedName>
</protein>
<keyword evidence="4" id="KW-0186">Copper</keyword>
<accession>A0AAJ7BGD9</accession>
<dbReference type="GO" id="GO:0005375">
    <property type="term" value="F:copper ion transmembrane transporter activity"/>
    <property type="evidence" value="ECO:0007669"/>
    <property type="project" value="UniProtKB-UniRule"/>
</dbReference>
<comment type="similarity">
    <text evidence="4">Belongs to the copper transporter (Ctr) (TC 1.A.56) family. SLC31A subfamily.</text>
</comment>
<dbReference type="Pfam" id="PF04145">
    <property type="entry name" value="Ctr"/>
    <property type="match status" value="2"/>
</dbReference>
<dbReference type="PANTHER" id="PTHR12483">
    <property type="entry name" value="SOLUTE CARRIER FAMILY 31 COPPER TRANSPORTERS"/>
    <property type="match status" value="1"/>
</dbReference>
<dbReference type="KEGG" id="ccin:107263046"/>
<feature type="transmembrane region" description="Helical" evidence="4">
    <location>
        <begin position="87"/>
        <end position="114"/>
    </location>
</feature>